<evidence type="ECO:0000256" key="1">
    <source>
        <dbReference type="ARBA" id="ARBA00005194"/>
    </source>
</evidence>
<dbReference type="PANTHER" id="PTHR45266">
    <property type="entry name" value="OXALOACETATE DECARBOXYLASE ALPHA CHAIN"/>
    <property type="match status" value="1"/>
</dbReference>
<evidence type="ECO:0000256" key="8">
    <source>
        <dbReference type="RuleBase" id="RU364072"/>
    </source>
</evidence>
<keyword evidence="11" id="KW-1185">Reference proteome</keyword>
<dbReference type="InterPro" id="IPR011053">
    <property type="entry name" value="Single_hybrid_motif"/>
</dbReference>
<feature type="domain" description="Lipoyl-binding" evidence="9">
    <location>
        <begin position="72"/>
        <end position="157"/>
    </location>
</feature>
<dbReference type="SUPFAM" id="SSF51230">
    <property type="entry name" value="Single hybrid motif"/>
    <property type="match status" value="1"/>
</dbReference>
<sequence>MTDDHTRHSGIGELCRQAGEILSTAPGPLKRVRVQAGDMSVEVEWPETAGTPAAPAAASVQTVQAVAAVQAVTAVRTPPDAAVLEAPLVGTFYRAPSPESRAFVEVGDTVEAGQQVAVIEAMKLMNAVEADRPGRVVEILVKNGDPVEYGEPLFVLEPLRATESPTVRGTHVLDGSDR</sequence>
<organism evidence="10 11">
    <name type="scientific">Streptosporangium oxazolinicum</name>
    <dbReference type="NCBI Taxonomy" id="909287"/>
    <lineage>
        <taxon>Bacteria</taxon>
        <taxon>Bacillati</taxon>
        <taxon>Actinomycetota</taxon>
        <taxon>Actinomycetes</taxon>
        <taxon>Streptosporangiales</taxon>
        <taxon>Streptosporangiaceae</taxon>
        <taxon>Streptosporangium</taxon>
    </lineage>
</organism>
<evidence type="ECO:0000313" key="10">
    <source>
        <dbReference type="EMBL" id="GAA4203619.1"/>
    </source>
</evidence>
<gene>
    <name evidence="10" type="ORF">GCM10022252_61490</name>
</gene>
<keyword evidence="7 8" id="KW-0092">Biotin</keyword>
<keyword evidence="3 8" id="KW-0444">Lipid biosynthesis</keyword>
<accession>A0ABP8BCH4</accession>
<comment type="caution">
    <text evidence="10">The sequence shown here is derived from an EMBL/GenBank/DDBJ whole genome shotgun (WGS) entry which is preliminary data.</text>
</comment>
<evidence type="ECO:0000313" key="11">
    <source>
        <dbReference type="Proteomes" id="UP001501251"/>
    </source>
</evidence>
<dbReference type="EMBL" id="BAABAQ010000013">
    <property type="protein sequence ID" value="GAA4203619.1"/>
    <property type="molecule type" value="Genomic_DNA"/>
</dbReference>
<dbReference type="PRINTS" id="PR01071">
    <property type="entry name" value="ACOABIOTINCC"/>
</dbReference>
<evidence type="ECO:0000259" key="9">
    <source>
        <dbReference type="PROSITE" id="PS50968"/>
    </source>
</evidence>
<dbReference type="PROSITE" id="PS50968">
    <property type="entry name" value="BIOTINYL_LIPOYL"/>
    <property type="match status" value="1"/>
</dbReference>
<dbReference type="CDD" id="cd06850">
    <property type="entry name" value="biotinyl_domain"/>
    <property type="match status" value="1"/>
</dbReference>
<dbReference type="Proteomes" id="UP001501251">
    <property type="component" value="Unassembled WGS sequence"/>
</dbReference>
<dbReference type="InterPro" id="IPR001249">
    <property type="entry name" value="AcCoA_biotinCC"/>
</dbReference>
<dbReference type="NCBIfam" id="TIGR00531">
    <property type="entry name" value="BCCP"/>
    <property type="match status" value="1"/>
</dbReference>
<comment type="function">
    <text evidence="8">This protein is a component of the acetyl coenzyme A carboxylase complex; first, biotin carboxylase catalyzes the carboxylation of the carrier protein and then the transcarboxylase transfers the carboxyl group to form malonyl-CoA.</text>
</comment>
<dbReference type="Pfam" id="PF00364">
    <property type="entry name" value="Biotin_lipoyl"/>
    <property type="match status" value="1"/>
</dbReference>
<evidence type="ECO:0000256" key="5">
    <source>
        <dbReference type="ARBA" id="ARBA00023098"/>
    </source>
</evidence>
<proteinExistence type="predicted"/>
<evidence type="ECO:0000256" key="7">
    <source>
        <dbReference type="ARBA" id="ARBA00023267"/>
    </source>
</evidence>
<reference evidence="11" key="1">
    <citation type="journal article" date="2019" name="Int. J. Syst. Evol. Microbiol.">
        <title>The Global Catalogue of Microorganisms (GCM) 10K type strain sequencing project: providing services to taxonomists for standard genome sequencing and annotation.</title>
        <authorList>
            <consortium name="The Broad Institute Genomics Platform"/>
            <consortium name="The Broad Institute Genome Sequencing Center for Infectious Disease"/>
            <person name="Wu L."/>
            <person name="Ma J."/>
        </authorList>
    </citation>
    <scope>NUCLEOTIDE SEQUENCE [LARGE SCALE GENOMIC DNA]</scope>
    <source>
        <strain evidence="11">JCM 17388</strain>
    </source>
</reference>
<name>A0ABP8BCH4_9ACTN</name>
<dbReference type="Gene3D" id="2.40.50.100">
    <property type="match status" value="1"/>
</dbReference>
<dbReference type="InterPro" id="IPR001882">
    <property type="entry name" value="Biotin_BS"/>
</dbReference>
<dbReference type="InterPro" id="IPR000089">
    <property type="entry name" value="Biotin_lipoyl"/>
</dbReference>
<evidence type="ECO:0000256" key="3">
    <source>
        <dbReference type="ARBA" id="ARBA00022516"/>
    </source>
</evidence>
<keyword evidence="6 8" id="KW-0275">Fatty acid biosynthesis</keyword>
<evidence type="ECO:0000256" key="2">
    <source>
        <dbReference type="ARBA" id="ARBA00017562"/>
    </source>
</evidence>
<evidence type="ECO:0000256" key="6">
    <source>
        <dbReference type="ARBA" id="ARBA00023160"/>
    </source>
</evidence>
<evidence type="ECO:0000256" key="4">
    <source>
        <dbReference type="ARBA" id="ARBA00022832"/>
    </source>
</evidence>
<protein>
    <recommendedName>
        <fullName evidence="2 8">Biotin carboxyl carrier protein of acetyl-CoA carboxylase</fullName>
    </recommendedName>
</protein>
<dbReference type="InterPro" id="IPR050709">
    <property type="entry name" value="Biotin_Carboxyl_Carrier/Decarb"/>
</dbReference>
<dbReference type="PROSITE" id="PS00188">
    <property type="entry name" value="BIOTIN"/>
    <property type="match status" value="1"/>
</dbReference>
<dbReference type="PANTHER" id="PTHR45266:SF3">
    <property type="entry name" value="OXALOACETATE DECARBOXYLASE ALPHA CHAIN"/>
    <property type="match status" value="1"/>
</dbReference>
<comment type="pathway">
    <text evidence="1 8">Lipid metabolism; fatty acid biosynthesis.</text>
</comment>
<dbReference type="RefSeq" id="WP_344921629.1">
    <property type="nucleotide sequence ID" value="NZ_BAABAQ010000013.1"/>
</dbReference>
<keyword evidence="5 8" id="KW-0443">Lipid metabolism</keyword>
<keyword evidence="4 8" id="KW-0276">Fatty acid metabolism</keyword>